<reference evidence="2 3" key="1">
    <citation type="submission" date="2024-10" db="EMBL/GenBank/DDBJ databases">
        <title>The Natural Products Discovery Center: Release of the First 8490 Sequenced Strains for Exploring Actinobacteria Biosynthetic Diversity.</title>
        <authorList>
            <person name="Kalkreuter E."/>
            <person name="Kautsar S.A."/>
            <person name="Yang D."/>
            <person name="Bader C.D."/>
            <person name="Teijaro C.N."/>
            <person name="Fluegel L."/>
            <person name="Davis C.M."/>
            <person name="Simpson J.R."/>
            <person name="Lauterbach L."/>
            <person name="Steele A.D."/>
            <person name="Gui C."/>
            <person name="Meng S."/>
            <person name="Li G."/>
            <person name="Viehrig K."/>
            <person name="Ye F."/>
            <person name="Su P."/>
            <person name="Kiefer A.F."/>
            <person name="Nichols A."/>
            <person name="Cepeda A.J."/>
            <person name="Yan W."/>
            <person name="Fan B."/>
            <person name="Jiang Y."/>
            <person name="Adhikari A."/>
            <person name="Zheng C.-J."/>
            <person name="Schuster L."/>
            <person name="Cowan T.M."/>
            <person name="Smanski M.J."/>
            <person name="Chevrette M.G."/>
            <person name="De Carvalho L.P.S."/>
            <person name="Shen B."/>
        </authorList>
    </citation>
    <scope>NUCLEOTIDE SEQUENCE [LARGE SCALE GENOMIC DNA]</scope>
    <source>
        <strain evidence="2 3">NPDC051599</strain>
    </source>
</reference>
<dbReference type="Pfam" id="PF13490">
    <property type="entry name" value="zf-HC2"/>
    <property type="match status" value="1"/>
</dbReference>
<dbReference type="Proteomes" id="UP001612415">
    <property type="component" value="Unassembled WGS sequence"/>
</dbReference>
<gene>
    <name evidence="2" type="ORF">ACIA8P_35055</name>
</gene>
<proteinExistence type="predicted"/>
<feature type="domain" description="Putative zinc-finger" evidence="1">
    <location>
        <begin position="17"/>
        <end position="50"/>
    </location>
</feature>
<comment type="caution">
    <text evidence="2">The sequence shown here is derived from an EMBL/GenBank/DDBJ whole genome shotgun (WGS) entry which is preliminary data.</text>
</comment>
<accession>A0ABW7YBL5</accession>
<sequence>MQVWPIQRGAARHGTGCAEVMRVLQACLDGETDEVTARRVVTHLDECGDCGLEAHLYREIKNSLARQGRPDGRAAARLRCFGESLPHTGPADGRDRIAGG</sequence>
<keyword evidence="3" id="KW-1185">Reference proteome</keyword>
<dbReference type="InterPro" id="IPR027383">
    <property type="entry name" value="Znf_put"/>
</dbReference>
<dbReference type="EMBL" id="JBITDC010000017">
    <property type="protein sequence ID" value="MFI5679790.1"/>
    <property type="molecule type" value="Genomic_DNA"/>
</dbReference>
<organism evidence="2 3">
    <name type="scientific">Streptomyces cellulosae</name>
    <dbReference type="NCBI Taxonomy" id="1968"/>
    <lineage>
        <taxon>Bacteria</taxon>
        <taxon>Bacillati</taxon>
        <taxon>Actinomycetota</taxon>
        <taxon>Actinomycetes</taxon>
        <taxon>Kitasatosporales</taxon>
        <taxon>Streptomycetaceae</taxon>
        <taxon>Streptomyces</taxon>
    </lineage>
</organism>
<dbReference type="RefSeq" id="WP_398660222.1">
    <property type="nucleotide sequence ID" value="NZ_JBITDC010000017.1"/>
</dbReference>
<evidence type="ECO:0000259" key="1">
    <source>
        <dbReference type="Pfam" id="PF13490"/>
    </source>
</evidence>
<name>A0ABW7YBL5_STRCE</name>
<protein>
    <submittedName>
        <fullName evidence="2">Zf-HC2 domain-containing protein</fullName>
    </submittedName>
</protein>
<evidence type="ECO:0000313" key="3">
    <source>
        <dbReference type="Proteomes" id="UP001612415"/>
    </source>
</evidence>
<evidence type="ECO:0000313" key="2">
    <source>
        <dbReference type="EMBL" id="MFI5679790.1"/>
    </source>
</evidence>